<protein>
    <submittedName>
        <fullName evidence="1">Uncharacterized protein</fullName>
    </submittedName>
</protein>
<name>A0A5B7G7T3_PORTR</name>
<dbReference type="Proteomes" id="UP000324222">
    <property type="component" value="Unassembled WGS sequence"/>
</dbReference>
<keyword evidence="2" id="KW-1185">Reference proteome</keyword>
<sequence length="62" mass="6999">MERMNIQRFLDKQNCMYMSGHSSREAMKPPATPTDVCDGSKGFLRGLVEPGSRVTRRGNHLC</sequence>
<comment type="caution">
    <text evidence="1">The sequence shown here is derived from an EMBL/GenBank/DDBJ whole genome shotgun (WGS) entry which is preliminary data.</text>
</comment>
<organism evidence="1 2">
    <name type="scientific">Portunus trituberculatus</name>
    <name type="common">Swimming crab</name>
    <name type="synonym">Neptunus trituberculatus</name>
    <dbReference type="NCBI Taxonomy" id="210409"/>
    <lineage>
        <taxon>Eukaryota</taxon>
        <taxon>Metazoa</taxon>
        <taxon>Ecdysozoa</taxon>
        <taxon>Arthropoda</taxon>
        <taxon>Crustacea</taxon>
        <taxon>Multicrustacea</taxon>
        <taxon>Malacostraca</taxon>
        <taxon>Eumalacostraca</taxon>
        <taxon>Eucarida</taxon>
        <taxon>Decapoda</taxon>
        <taxon>Pleocyemata</taxon>
        <taxon>Brachyura</taxon>
        <taxon>Eubrachyura</taxon>
        <taxon>Portunoidea</taxon>
        <taxon>Portunidae</taxon>
        <taxon>Portuninae</taxon>
        <taxon>Portunus</taxon>
    </lineage>
</organism>
<reference evidence="1 2" key="1">
    <citation type="submission" date="2019-05" db="EMBL/GenBank/DDBJ databases">
        <title>Another draft genome of Portunus trituberculatus and its Hox gene families provides insights of decapod evolution.</title>
        <authorList>
            <person name="Jeong J.-H."/>
            <person name="Song I."/>
            <person name="Kim S."/>
            <person name="Choi T."/>
            <person name="Kim D."/>
            <person name="Ryu S."/>
            <person name="Kim W."/>
        </authorList>
    </citation>
    <scope>NUCLEOTIDE SEQUENCE [LARGE SCALE GENOMIC DNA]</scope>
    <source>
        <tissue evidence="1">Muscle</tissue>
    </source>
</reference>
<evidence type="ECO:0000313" key="2">
    <source>
        <dbReference type="Proteomes" id="UP000324222"/>
    </source>
</evidence>
<dbReference type="AlphaFoldDB" id="A0A5B7G7T3"/>
<evidence type="ECO:0000313" key="1">
    <source>
        <dbReference type="EMBL" id="MPC56041.1"/>
    </source>
</evidence>
<proteinExistence type="predicted"/>
<gene>
    <name evidence="1" type="ORF">E2C01_049990</name>
</gene>
<accession>A0A5B7G7T3</accession>
<dbReference type="EMBL" id="VSRR010013645">
    <property type="protein sequence ID" value="MPC56041.1"/>
    <property type="molecule type" value="Genomic_DNA"/>
</dbReference>